<dbReference type="InterPro" id="IPR036388">
    <property type="entry name" value="WH-like_DNA-bd_sf"/>
</dbReference>
<dbReference type="PANTHER" id="PTHR48111">
    <property type="entry name" value="REGULATOR OF RPOS"/>
    <property type="match status" value="1"/>
</dbReference>
<evidence type="ECO:0000313" key="10">
    <source>
        <dbReference type="EMBL" id="VWC28348.1"/>
    </source>
</evidence>
<dbReference type="InterPro" id="IPR039420">
    <property type="entry name" value="WalR-like"/>
</dbReference>
<dbReference type="SMART" id="SM00862">
    <property type="entry name" value="Trans_reg_C"/>
    <property type="match status" value="1"/>
</dbReference>
<evidence type="ECO:0000256" key="5">
    <source>
        <dbReference type="ARBA" id="ARBA00023163"/>
    </source>
</evidence>
<dbReference type="Gene3D" id="3.40.50.2300">
    <property type="match status" value="1"/>
</dbReference>
<dbReference type="GO" id="GO:0005829">
    <property type="term" value="C:cytosol"/>
    <property type="evidence" value="ECO:0007669"/>
    <property type="project" value="TreeGrafter"/>
</dbReference>
<dbReference type="GO" id="GO:0000976">
    <property type="term" value="F:transcription cis-regulatory region binding"/>
    <property type="evidence" value="ECO:0007669"/>
    <property type="project" value="TreeGrafter"/>
</dbReference>
<evidence type="ECO:0000256" key="4">
    <source>
        <dbReference type="ARBA" id="ARBA00023125"/>
    </source>
</evidence>
<dbReference type="Gene3D" id="1.10.10.10">
    <property type="entry name" value="Winged helix-like DNA-binding domain superfamily/Winged helix DNA-binding domain"/>
    <property type="match status" value="1"/>
</dbReference>
<evidence type="ECO:0000259" key="9">
    <source>
        <dbReference type="PROSITE" id="PS51755"/>
    </source>
</evidence>
<keyword evidence="3" id="KW-0805">Transcription regulation</keyword>
<keyword evidence="2" id="KW-0902">Two-component regulatory system</keyword>
<keyword evidence="11" id="KW-1185">Reference proteome</keyword>
<dbReference type="PANTHER" id="PTHR48111:SF4">
    <property type="entry name" value="DNA-BINDING DUAL TRANSCRIPTIONAL REGULATOR OMPR"/>
    <property type="match status" value="1"/>
</dbReference>
<dbReference type="GO" id="GO:0000156">
    <property type="term" value="F:phosphorelay response regulator activity"/>
    <property type="evidence" value="ECO:0007669"/>
    <property type="project" value="TreeGrafter"/>
</dbReference>
<dbReference type="RefSeq" id="WP_235215152.1">
    <property type="nucleotide sequence ID" value="NZ_CABVQD010000031.1"/>
</dbReference>
<gene>
    <name evidence="10" type="ORF">BPA30113_06137</name>
</gene>
<name>A0A6J5EZN1_9BURK</name>
<keyword evidence="1" id="KW-0597">Phosphoprotein</keyword>
<feature type="domain" description="Response regulatory" evidence="8">
    <location>
        <begin position="8"/>
        <end position="122"/>
    </location>
</feature>
<dbReference type="EMBL" id="CABVQD010000031">
    <property type="protein sequence ID" value="VWC28348.1"/>
    <property type="molecule type" value="Genomic_DNA"/>
</dbReference>
<evidence type="ECO:0000256" key="2">
    <source>
        <dbReference type="ARBA" id="ARBA00023012"/>
    </source>
</evidence>
<feature type="DNA-binding region" description="OmpR/PhoB-type" evidence="7">
    <location>
        <begin position="136"/>
        <end position="235"/>
    </location>
</feature>
<evidence type="ECO:0000256" key="3">
    <source>
        <dbReference type="ARBA" id="ARBA00023015"/>
    </source>
</evidence>
<dbReference type="Proteomes" id="UP000494330">
    <property type="component" value="Unassembled WGS sequence"/>
</dbReference>
<dbReference type="Pfam" id="PF00486">
    <property type="entry name" value="Trans_reg_C"/>
    <property type="match status" value="1"/>
</dbReference>
<organism evidence="10 11">
    <name type="scientific">Burkholderia paludis</name>
    <dbReference type="NCBI Taxonomy" id="1506587"/>
    <lineage>
        <taxon>Bacteria</taxon>
        <taxon>Pseudomonadati</taxon>
        <taxon>Pseudomonadota</taxon>
        <taxon>Betaproteobacteria</taxon>
        <taxon>Burkholderiales</taxon>
        <taxon>Burkholderiaceae</taxon>
        <taxon>Burkholderia</taxon>
        <taxon>Burkholderia cepacia complex</taxon>
    </lineage>
</organism>
<dbReference type="GO" id="GO:0032993">
    <property type="term" value="C:protein-DNA complex"/>
    <property type="evidence" value="ECO:0007669"/>
    <property type="project" value="TreeGrafter"/>
</dbReference>
<dbReference type="SUPFAM" id="SSF52172">
    <property type="entry name" value="CheY-like"/>
    <property type="match status" value="1"/>
</dbReference>
<dbReference type="GO" id="GO:0006355">
    <property type="term" value="P:regulation of DNA-templated transcription"/>
    <property type="evidence" value="ECO:0007669"/>
    <property type="project" value="InterPro"/>
</dbReference>
<comment type="caution">
    <text evidence="6">Lacks conserved residue(s) required for the propagation of feature annotation.</text>
</comment>
<sequence length="246" mass="27857">MKFPRPYHLFVVDDDFSQRARLCAYLEKYGLLITQMKTGEEMLLRIHRVRPDLIVLNAVLPNMSGLCACRELRADGDRIPIILLNDHGDDIERVLALETGADDCLSEPYTSRELLARVRAVLRRASSAPGGLWDSNVPIQIGDYEFNVARRSLIRGKDVRILKTVEFSMLAELTVNAGISVSRERLRAVSHGRDQAISLRAVDATVVRLRKLLEPNPGAPRYIQTVRGHGYVFIKNEQKGWHERST</sequence>
<dbReference type="PROSITE" id="PS50110">
    <property type="entry name" value="RESPONSE_REGULATORY"/>
    <property type="match status" value="1"/>
</dbReference>
<proteinExistence type="predicted"/>
<dbReference type="Gene3D" id="6.10.250.690">
    <property type="match status" value="1"/>
</dbReference>
<evidence type="ECO:0000256" key="6">
    <source>
        <dbReference type="PROSITE-ProRule" id="PRU00169"/>
    </source>
</evidence>
<dbReference type="Pfam" id="PF00072">
    <property type="entry name" value="Response_reg"/>
    <property type="match status" value="1"/>
</dbReference>
<keyword evidence="4 7" id="KW-0238">DNA-binding</keyword>
<dbReference type="InterPro" id="IPR001867">
    <property type="entry name" value="OmpR/PhoB-type_DNA-bd"/>
</dbReference>
<protein>
    <submittedName>
        <fullName evidence="10">Osmolarity response regulator</fullName>
    </submittedName>
</protein>
<dbReference type="AlphaFoldDB" id="A0A6J5EZN1"/>
<dbReference type="CDD" id="cd00383">
    <property type="entry name" value="trans_reg_C"/>
    <property type="match status" value="1"/>
</dbReference>
<dbReference type="SMART" id="SM00448">
    <property type="entry name" value="REC"/>
    <property type="match status" value="1"/>
</dbReference>
<dbReference type="InterPro" id="IPR011006">
    <property type="entry name" value="CheY-like_superfamily"/>
</dbReference>
<dbReference type="InterPro" id="IPR016032">
    <property type="entry name" value="Sig_transdc_resp-reg_C-effctor"/>
</dbReference>
<accession>A0A6J5EZN1</accession>
<evidence type="ECO:0000256" key="1">
    <source>
        <dbReference type="ARBA" id="ARBA00022553"/>
    </source>
</evidence>
<evidence type="ECO:0000259" key="8">
    <source>
        <dbReference type="PROSITE" id="PS50110"/>
    </source>
</evidence>
<keyword evidence="5" id="KW-0804">Transcription</keyword>
<dbReference type="SUPFAM" id="SSF46894">
    <property type="entry name" value="C-terminal effector domain of the bipartite response regulators"/>
    <property type="match status" value="1"/>
</dbReference>
<feature type="domain" description="OmpR/PhoB-type" evidence="9">
    <location>
        <begin position="136"/>
        <end position="235"/>
    </location>
</feature>
<evidence type="ECO:0000256" key="7">
    <source>
        <dbReference type="PROSITE-ProRule" id="PRU01091"/>
    </source>
</evidence>
<dbReference type="InterPro" id="IPR001789">
    <property type="entry name" value="Sig_transdc_resp-reg_receiver"/>
</dbReference>
<reference evidence="10 11" key="1">
    <citation type="submission" date="2019-09" db="EMBL/GenBank/DDBJ databases">
        <authorList>
            <person name="Depoorter E."/>
        </authorList>
    </citation>
    <scope>NUCLEOTIDE SEQUENCE [LARGE SCALE GENOMIC DNA]</scope>
    <source>
        <strain evidence="10">LMG 30113</strain>
    </source>
</reference>
<dbReference type="PROSITE" id="PS51755">
    <property type="entry name" value="OMPR_PHOB"/>
    <property type="match status" value="1"/>
</dbReference>
<evidence type="ECO:0000313" key="11">
    <source>
        <dbReference type="Proteomes" id="UP000494330"/>
    </source>
</evidence>